<evidence type="ECO:0000256" key="1">
    <source>
        <dbReference type="SAM" id="Coils"/>
    </source>
</evidence>
<dbReference type="Proteomes" id="UP000031804">
    <property type="component" value="Segment"/>
</dbReference>
<dbReference type="GO" id="GO:0006260">
    <property type="term" value="P:DNA replication"/>
    <property type="evidence" value="ECO:0007669"/>
    <property type="project" value="InterPro"/>
</dbReference>
<keyword evidence="5" id="KW-1185">Reference proteome</keyword>
<dbReference type="InterPro" id="IPR007694">
    <property type="entry name" value="DNA_helicase_DnaB-like_C"/>
</dbReference>
<dbReference type="OrthoDB" id="4593at10239"/>
<feature type="region of interest" description="Disordered" evidence="2">
    <location>
        <begin position="436"/>
        <end position="474"/>
    </location>
</feature>
<keyword evidence="1" id="KW-0175">Coiled coil</keyword>
<dbReference type="KEGG" id="vg:26634088"/>
<keyword evidence="4" id="KW-0547">Nucleotide-binding</keyword>
<dbReference type="SUPFAM" id="SSF52540">
    <property type="entry name" value="P-loop containing nucleoside triphosphate hydrolases"/>
    <property type="match status" value="1"/>
</dbReference>
<dbReference type="EMBL" id="KP280063">
    <property type="protein sequence ID" value="AJF40877.1"/>
    <property type="molecule type" value="Genomic_DNA"/>
</dbReference>
<dbReference type="PANTHER" id="PTHR30153:SF2">
    <property type="entry name" value="REPLICATIVE DNA HELICASE"/>
    <property type="match status" value="1"/>
</dbReference>
<evidence type="ECO:0000259" key="3">
    <source>
        <dbReference type="Pfam" id="PF03796"/>
    </source>
</evidence>
<evidence type="ECO:0000313" key="5">
    <source>
        <dbReference type="Proteomes" id="UP000031804"/>
    </source>
</evidence>
<dbReference type="PANTHER" id="PTHR30153">
    <property type="entry name" value="REPLICATIVE DNA HELICASE DNAB"/>
    <property type="match status" value="1"/>
</dbReference>
<dbReference type="InterPro" id="IPR027417">
    <property type="entry name" value="P-loop_NTPase"/>
</dbReference>
<evidence type="ECO:0000256" key="2">
    <source>
        <dbReference type="SAM" id="MobiDB-lite"/>
    </source>
</evidence>
<name>A0A0B5H309_9CAUD</name>
<keyword evidence="4" id="KW-0378">Hydrolase</keyword>
<keyword evidence="4" id="KW-0067">ATP-binding</keyword>
<proteinExistence type="predicted"/>
<organism evidence="4 5">
    <name type="scientific">Vibrio phage phi 3</name>
    <dbReference type="NCBI Taxonomy" id="1589298"/>
    <lineage>
        <taxon>Viruses</taxon>
        <taxon>Duplodnaviria</taxon>
        <taxon>Heunggongvirae</taxon>
        <taxon>Uroviricota</taxon>
        <taxon>Caudoviricetes</taxon>
        <taxon>Demerecviridae</taxon>
        <taxon>Ermolyevavirinae</taxon>
        <taxon>Jesfedecavirus</taxon>
        <taxon>Jesfedecavirus phi3</taxon>
    </lineage>
</organism>
<reference evidence="4 5" key="1">
    <citation type="submission" date="2014-12" db="EMBL/GenBank/DDBJ databases">
        <title>Complete genome sequences of three Vibrio cholerae specific bacteriophages.</title>
        <authorList>
            <person name="Bhandare S.G."/>
            <person name="Warry A."/>
            <person name="Emes R.D."/>
            <person name="Hooton S.P.T."/>
            <person name="Barrow P.A."/>
            <person name="Atterbury R.J."/>
        </authorList>
    </citation>
    <scope>NUCLEOTIDE SEQUENCE [LARGE SCALE GENOMIC DNA]</scope>
</reference>
<dbReference type="GO" id="GO:0003678">
    <property type="term" value="F:DNA helicase activity"/>
    <property type="evidence" value="ECO:0007669"/>
    <property type="project" value="InterPro"/>
</dbReference>
<feature type="compositionally biased region" description="Acidic residues" evidence="2">
    <location>
        <begin position="465"/>
        <end position="474"/>
    </location>
</feature>
<feature type="coiled-coil region" evidence="1">
    <location>
        <begin position="117"/>
        <end position="144"/>
    </location>
</feature>
<sequence length="474" mass="53757">MINVQAVVIKLLLSCTDRELALACFDKIRLQYFSSSYATIFKAIAKYYEEHNKVPNYNELSVKFSRNTALQMSLAALKHLDDLDIDFEVAIEALRNEYAQHQALTLLSNNILNEVTLLSAEDLVDRLTALAMKLEEEVEDIGKMVTASQIPVFQRKEQQSMELIYTGISNKWDSEFGGVARQELILLGGKPGSGKSVTCSNLQVAQYKMGNIAPYFTIEMSAREVLLRNLAIMSGLSALKMKTLELDGEDLKKLALTRAKMFHGGAETYQNFVRNKTTITPEDFVDLDEDLMKNHEEILPMIIIDDSNLRLSTIDVTLNKLRATYGKRMTIAIVDYLNETRLDSAHNENPYDWVYQLELARGFKRLARRHDCAVFSPYQLNEDGSARFSKALMIPVDIAVKLDADASCIEISTVKVRSLPNCVFRVGINWDSLCIDPSEQPMSEESEEEDTPKRRRKTKKQGESVQEEDSYELL</sequence>
<dbReference type="GO" id="GO:0005524">
    <property type="term" value="F:ATP binding"/>
    <property type="evidence" value="ECO:0007669"/>
    <property type="project" value="InterPro"/>
</dbReference>
<feature type="domain" description="SF4 helicase" evidence="3">
    <location>
        <begin position="170"/>
        <end position="389"/>
    </location>
</feature>
<protein>
    <submittedName>
        <fullName evidence="4">Putative replicative DNA helicase</fullName>
    </submittedName>
</protein>
<dbReference type="Gene3D" id="3.40.50.300">
    <property type="entry name" value="P-loop containing nucleotide triphosphate hydrolases"/>
    <property type="match status" value="1"/>
</dbReference>
<gene>
    <name evidence="4" type="ORF">SBVP3_00110</name>
</gene>
<evidence type="ECO:0000313" key="4">
    <source>
        <dbReference type="EMBL" id="AJF40877.1"/>
    </source>
</evidence>
<accession>A0A0B5H309</accession>
<keyword evidence="4" id="KW-0347">Helicase</keyword>
<dbReference type="RefSeq" id="YP_009207575.1">
    <property type="nucleotide sequence ID" value="NC_028895.1"/>
</dbReference>
<dbReference type="GeneID" id="26634088"/>
<dbReference type="Pfam" id="PF03796">
    <property type="entry name" value="DnaB_C"/>
    <property type="match status" value="1"/>
</dbReference>